<dbReference type="Gene3D" id="1.10.1380.10">
    <property type="entry name" value="Neutral endopeptidase , domain2"/>
    <property type="match status" value="1"/>
</dbReference>
<comment type="caution">
    <text evidence="11">The sequence shown here is derived from an EMBL/GenBank/DDBJ whole genome shotgun (WGS) entry which is preliminary data.</text>
</comment>
<accession>A0ABT7LCI7</accession>
<comment type="cofactor">
    <cofactor evidence="1">
        <name>Zn(2+)</name>
        <dbReference type="ChEBI" id="CHEBI:29105"/>
    </cofactor>
</comment>
<keyword evidence="8" id="KW-0732">Signal</keyword>
<keyword evidence="12" id="KW-1185">Reference proteome</keyword>
<evidence type="ECO:0000256" key="3">
    <source>
        <dbReference type="ARBA" id="ARBA00022670"/>
    </source>
</evidence>
<keyword evidence="7" id="KW-0482">Metalloprotease</keyword>
<keyword evidence="3" id="KW-0645">Protease</keyword>
<dbReference type="InterPro" id="IPR000718">
    <property type="entry name" value="Peptidase_M13"/>
</dbReference>
<gene>
    <name evidence="11" type="ORF">QRD43_01550</name>
</gene>
<protein>
    <submittedName>
        <fullName evidence="11">M13 family metallopeptidase</fullName>
        <ecNumber evidence="11">3.4.24.-</ecNumber>
    </submittedName>
</protein>
<evidence type="ECO:0000256" key="2">
    <source>
        <dbReference type="ARBA" id="ARBA00007357"/>
    </source>
</evidence>
<name>A0ABT7LCI7_9BURK</name>
<dbReference type="PROSITE" id="PS51885">
    <property type="entry name" value="NEPRILYSIN"/>
    <property type="match status" value="1"/>
</dbReference>
<evidence type="ECO:0000313" key="11">
    <source>
        <dbReference type="EMBL" id="MDL5030577.1"/>
    </source>
</evidence>
<dbReference type="Proteomes" id="UP001238603">
    <property type="component" value="Unassembled WGS sequence"/>
</dbReference>
<dbReference type="PANTHER" id="PTHR11733:SF167">
    <property type="entry name" value="FI17812P1-RELATED"/>
    <property type="match status" value="1"/>
</dbReference>
<evidence type="ECO:0000256" key="8">
    <source>
        <dbReference type="SAM" id="SignalP"/>
    </source>
</evidence>
<feature type="signal peptide" evidence="8">
    <location>
        <begin position="1"/>
        <end position="29"/>
    </location>
</feature>
<evidence type="ECO:0000313" key="12">
    <source>
        <dbReference type="Proteomes" id="UP001238603"/>
    </source>
</evidence>
<keyword evidence="5 11" id="KW-0378">Hydrolase</keyword>
<reference evidence="11 12" key="1">
    <citation type="submission" date="2023-06" db="EMBL/GenBank/DDBJ databases">
        <title>Pelomonas sp. APW6 16S ribosomal RNA gene genome sequencing and assembly.</title>
        <authorList>
            <person name="Woo H."/>
        </authorList>
    </citation>
    <scope>NUCLEOTIDE SEQUENCE [LARGE SCALE GENOMIC DNA]</scope>
    <source>
        <strain evidence="11 12">APW6</strain>
    </source>
</reference>
<dbReference type="CDD" id="cd08662">
    <property type="entry name" value="M13"/>
    <property type="match status" value="1"/>
</dbReference>
<dbReference type="InterPro" id="IPR024079">
    <property type="entry name" value="MetalloPept_cat_dom_sf"/>
</dbReference>
<feature type="domain" description="Peptidase M13 C-terminal" evidence="9">
    <location>
        <begin position="495"/>
        <end position="696"/>
    </location>
</feature>
<evidence type="ECO:0000259" key="9">
    <source>
        <dbReference type="Pfam" id="PF01431"/>
    </source>
</evidence>
<sequence length="699" mass="77838">MKTARKTARSAWRLSALGAALAFATLAQAQETKPAEQPLERLPYTPSLDLSAMDRSADPCEDLYQYACGGWNKNNPIPDDQARWSVYAKAANDNQRYLWGILAKLAEPAAAGETRTESQTKIGDYFAACMDETAVAQKGLAALKPLMDRINGLKDKSELPFVLAALHQNTHNGRFFFSFGAGQDFADSTRQIAFAGTGGLSLPERDYYLKTDAKSRELRAKFQAHVARTFELLGDPAPKAAAQARLVLAVETALAKASLSVVDKRDPYKSFHRFNGKQLQALIPDFDFAAYQSAQDLAPQNEFNVSEPAFYKALAQQWKRLSVADLRTMLRWQLASSMSPYLGPDFVNENFAFFSNTLHGVPKQQARWKKCVTLVDGQLGEALGQEFVARNFSPELKAATQRMTEQIEVEMGKSIRALPWMSEDTKKRALEKLHSIVNKVGYPDQWRDYGRFTVLRGDFVGNVMRGQAFERHRDLAKIGQPLDRGEWGMTPQTVNAYYNAQMNDINFPAGVLQPPLYDAKMDDAPNYGNTGGTIGHELVHGFDDEGRQFDAKGNLKDWWTKKDAKAFEQRAACVSKQYAQYKVIDDIRINSKLTLGEDLADLGGLVLAWAAWQTQIAGKQLPAADGLTPEQRFFVGFAQWDCSDTRPEAARVHAATDPHSPGRYRINGVAVNMPEFEKAFACKPGQAMVKPAAERCKVW</sequence>
<feature type="chain" id="PRO_5047531686" evidence="8">
    <location>
        <begin position="30"/>
        <end position="699"/>
    </location>
</feature>
<dbReference type="PRINTS" id="PR00786">
    <property type="entry name" value="NEPRILYSIN"/>
</dbReference>
<dbReference type="GO" id="GO:0016787">
    <property type="term" value="F:hydrolase activity"/>
    <property type="evidence" value="ECO:0007669"/>
    <property type="project" value="UniProtKB-KW"/>
</dbReference>
<evidence type="ECO:0000256" key="6">
    <source>
        <dbReference type="ARBA" id="ARBA00022833"/>
    </source>
</evidence>
<dbReference type="RefSeq" id="WP_285980710.1">
    <property type="nucleotide sequence ID" value="NZ_JASVDS010000001.1"/>
</dbReference>
<feature type="domain" description="Peptidase M13 N-terminal" evidence="10">
    <location>
        <begin position="59"/>
        <end position="443"/>
    </location>
</feature>
<evidence type="ECO:0000256" key="5">
    <source>
        <dbReference type="ARBA" id="ARBA00022801"/>
    </source>
</evidence>
<dbReference type="Pfam" id="PF01431">
    <property type="entry name" value="Peptidase_M13"/>
    <property type="match status" value="1"/>
</dbReference>
<organism evidence="11 12">
    <name type="scientific">Roseateles subflavus</name>
    <dbReference type="NCBI Taxonomy" id="3053353"/>
    <lineage>
        <taxon>Bacteria</taxon>
        <taxon>Pseudomonadati</taxon>
        <taxon>Pseudomonadota</taxon>
        <taxon>Betaproteobacteria</taxon>
        <taxon>Burkholderiales</taxon>
        <taxon>Sphaerotilaceae</taxon>
        <taxon>Roseateles</taxon>
    </lineage>
</organism>
<evidence type="ECO:0000256" key="4">
    <source>
        <dbReference type="ARBA" id="ARBA00022723"/>
    </source>
</evidence>
<evidence type="ECO:0000256" key="7">
    <source>
        <dbReference type="ARBA" id="ARBA00023049"/>
    </source>
</evidence>
<dbReference type="EC" id="3.4.24.-" evidence="11"/>
<keyword evidence="4" id="KW-0479">Metal-binding</keyword>
<dbReference type="InterPro" id="IPR018497">
    <property type="entry name" value="Peptidase_M13_C"/>
</dbReference>
<evidence type="ECO:0000259" key="10">
    <source>
        <dbReference type="Pfam" id="PF05649"/>
    </source>
</evidence>
<dbReference type="InterPro" id="IPR008753">
    <property type="entry name" value="Peptidase_M13_N"/>
</dbReference>
<dbReference type="SUPFAM" id="SSF55486">
    <property type="entry name" value="Metalloproteases ('zincins'), catalytic domain"/>
    <property type="match status" value="1"/>
</dbReference>
<dbReference type="InterPro" id="IPR042089">
    <property type="entry name" value="Peptidase_M13_dom_2"/>
</dbReference>
<dbReference type="PANTHER" id="PTHR11733">
    <property type="entry name" value="ZINC METALLOPROTEASE FAMILY M13 NEPRILYSIN-RELATED"/>
    <property type="match status" value="1"/>
</dbReference>
<proteinExistence type="inferred from homology"/>
<comment type="similarity">
    <text evidence="2">Belongs to the peptidase M13 family.</text>
</comment>
<evidence type="ECO:0000256" key="1">
    <source>
        <dbReference type="ARBA" id="ARBA00001947"/>
    </source>
</evidence>
<dbReference type="Gene3D" id="3.40.390.10">
    <property type="entry name" value="Collagenase (Catalytic Domain)"/>
    <property type="match status" value="1"/>
</dbReference>
<dbReference type="Pfam" id="PF05649">
    <property type="entry name" value="Peptidase_M13_N"/>
    <property type="match status" value="1"/>
</dbReference>
<dbReference type="EMBL" id="JASVDS010000001">
    <property type="protein sequence ID" value="MDL5030577.1"/>
    <property type="molecule type" value="Genomic_DNA"/>
</dbReference>
<keyword evidence="6" id="KW-0862">Zinc</keyword>